<keyword evidence="3" id="KW-1052">Target cell membrane</keyword>
<dbReference type="Gene3D" id="3.10.100.10">
    <property type="entry name" value="Mannose-Binding Protein A, subunit A"/>
    <property type="match status" value="1"/>
</dbReference>
<dbReference type="Pfam" id="PF00059">
    <property type="entry name" value="Lectin_C"/>
    <property type="match status" value="1"/>
</dbReference>
<feature type="domain" description="C-type lectin" evidence="7">
    <location>
        <begin position="164"/>
        <end position="279"/>
    </location>
</feature>
<evidence type="ECO:0000256" key="5">
    <source>
        <dbReference type="ARBA" id="ARBA00023298"/>
    </source>
</evidence>
<protein>
    <submittedName>
        <fullName evidence="8">DELTA-stichotoxin-Hmg2b-like</fullName>
    </submittedName>
</protein>
<dbReference type="EMBL" id="CAWUFR010000594">
    <property type="protein sequence ID" value="CAK6979567.1"/>
    <property type="molecule type" value="Genomic_DNA"/>
</dbReference>
<dbReference type="GO" id="GO:0044218">
    <property type="term" value="C:other organism cell membrane"/>
    <property type="evidence" value="ECO:0007669"/>
    <property type="project" value="UniProtKB-KW"/>
</dbReference>
<comment type="caution">
    <text evidence="8">The sequence shown here is derived from an EMBL/GenBank/DDBJ whole genome shotgun (WGS) entry which is preliminary data.</text>
</comment>
<evidence type="ECO:0000256" key="2">
    <source>
        <dbReference type="ARBA" id="ARBA00004532"/>
    </source>
</evidence>
<evidence type="ECO:0000259" key="7">
    <source>
        <dbReference type="PROSITE" id="PS50041"/>
    </source>
</evidence>
<dbReference type="GO" id="GO:0051715">
    <property type="term" value="P:cytolysis in another organism"/>
    <property type="evidence" value="ECO:0007669"/>
    <property type="project" value="InterPro"/>
</dbReference>
<dbReference type="GO" id="GO:0006812">
    <property type="term" value="P:monoatomic cation transport"/>
    <property type="evidence" value="ECO:0007669"/>
    <property type="project" value="InterPro"/>
</dbReference>
<evidence type="ECO:0000256" key="6">
    <source>
        <dbReference type="ARBA" id="ARBA00023331"/>
    </source>
</evidence>
<organism evidence="8 9">
    <name type="scientific">Scomber scombrus</name>
    <name type="common">Atlantic mackerel</name>
    <name type="synonym">Scomber vernalis</name>
    <dbReference type="NCBI Taxonomy" id="13677"/>
    <lineage>
        <taxon>Eukaryota</taxon>
        <taxon>Metazoa</taxon>
        <taxon>Chordata</taxon>
        <taxon>Craniata</taxon>
        <taxon>Vertebrata</taxon>
        <taxon>Euteleostomi</taxon>
        <taxon>Actinopterygii</taxon>
        <taxon>Neopterygii</taxon>
        <taxon>Teleostei</taxon>
        <taxon>Neoteleostei</taxon>
        <taxon>Acanthomorphata</taxon>
        <taxon>Pelagiaria</taxon>
        <taxon>Scombriformes</taxon>
        <taxon>Scombridae</taxon>
        <taxon>Scomber</taxon>
    </lineage>
</organism>
<dbReference type="PANTHER" id="PTHR40388">
    <property type="entry name" value="BRYOPORIN"/>
    <property type="match status" value="1"/>
</dbReference>
<dbReference type="SMART" id="SM00034">
    <property type="entry name" value="CLECT"/>
    <property type="match status" value="1"/>
</dbReference>
<proteinExistence type="predicted"/>
<dbReference type="GO" id="GO:0046930">
    <property type="term" value="C:pore complex"/>
    <property type="evidence" value="ECO:0007669"/>
    <property type="project" value="InterPro"/>
</dbReference>
<dbReference type="InterPro" id="IPR018378">
    <property type="entry name" value="C-type_lectin_CS"/>
</dbReference>
<dbReference type="PROSITE" id="PS50041">
    <property type="entry name" value="C_TYPE_LECTIN_2"/>
    <property type="match status" value="1"/>
</dbReference>
<dbReference type="GO" id="GO:0042151">
    <property type="term" value="C:nematocyst"/>
    <property type="evidence" value="ECO:0007669"/>
    <property type="project" value="UniProtKB-SubCell"/>
</dbReference>
<dbReference type="GO" id="GO:0046931">
    <property type="term" value="P:pore complex assembly"/>
    <property type="evidence" value="ECO:0007669"/>
    <property type="project" value="InterPro"/>
</dbReference>
<keyword evidence="6" id="KW-0166">Nematocyst</keyword>
<dbReference type="Pfam" id="PF06369">
    <property type="entry name" value="Anemone_cytotox"/>
    <property type="match status" value="1"/>
</dbReference>
<evidence type="ECO:0000256" key="3">
    <source>
        <dbReference type="ARBA" id="ARBA00022537"/>
    </source>
</evidence>
<evidence type="ECO:0000313" key="9">
    <source>
        <dbReference type="Proteomes" id="UP001314229"/>
    </source>
</evidence>
<dbReference type="InterPro" id="IPR015926">
    <property type="entry name" value="Cytolysin/lectin"/>
</dbReference>
<keyword evidence="9" id="KW-1185">Reference proteome</keyword>
<dbReference type="InterPro" id="IPR016187">
    <property type="entry name" value="CTDL_fold"/>
</dbReference>
<sequence>MADVVGAITGVIDTTAAIGAAIGEIVPTHRQCTIEISNECAKFSLCNPRMHIVSGSCAIPLLPLIGPSRSDTALFIKTPNTARGSVGVFTYDLQKTDADQPKKKIAVMFCVPYDFTRYSNLYAVGIFDKSRDCNYDLYYKMYNNTDKSFVRGLCFLPACFPHDYILVERALTWFEAQRYCRSAYRDLATVVNEQELSKLVDTARKYLNGHVWIGLTDKVHTWKWSFQKEGYYGGGEAEFRMWRGNEPNNLGGYENCAEILHDGSWNDLPCGLKIPFVCYNVQMNLRLVRMKLTASDSSVNMENASKDIMQQFNQALKDKGLDKNVKLTWKKQPDGKIFHMEEKEKERERK</sequence>
<dbReference type="InterPro" id="IPR001304">
    <property type="entry name" value="C-type_lectin-like"/>
</dbReference>
<reference evidence="8 9" key="1">
    <citation type="submission" date="2024-01" db="EMBL/GenBank/DDBJ databases">
        <authorList>
            <person name="Alioto T."/>
            <person name="Alioto T."/>
            <person name="Gomez Garrido J."/>
        </authorList>
    </citation>
    <scope>NUCLEOTIDE SEQUENCE [LARGE SCALE GENOMIC DNA]</scope>
</reference>
<accession>A0AAV1Q571</accession>
<evidence type="ECO:0000256" key="1">
    <source>
        <dbReference type="ARBA" id="ARBA00004175"/>
    </source>
</evidence>
<keyword evidence="4" id="KW-1015">Disulfide bond</keyword>
<evidence type="ECO:0000313" key="8">
    <source>
        <dbReference type="EMBL" id="CAK6979567.1"/>
    </source>
</evidence>
<keyword evidence="5" id="KW-1053">Target membrane</keyword>
<evidence type="ECO:0000256" key="4">
    <source>
        <dbReference type="ARBA" id="ARBA00023157"/>
    </source>
</evidence>
<dbReference type="InterPro" id="IPR009104">
    <property type="entry name" value="Anemon_actinoporin-like"/>
</dbReference>
<name>A0AAV1Q571_SCOSC</name>
<dbReference type="SUPFAM" id="SSF63724">
    <property type="entry name" value="Cytolysin/lectin"/>
    <property type="match status" value="1"/>
</dbReference>
<dbReference type="Proteomes" id="UP001314229">
    <property type="component" value="Unassembled WGS sequence"/>
</dbReference>
<comment type="subcellular location">
    <subcellularLocation>
        <location evidence="2">Nematocyst</location>
    </subcellularLocation>
    <subcellularLocation>
        <location evidence="1">Target cell membrane</location>
    </subcellularLocation>
</comment>
<dbReference type="SUPFAM" id="SSF56436">
    <property type="entry name" value="C-type lectin-like"/>
    <property type="match status" value="1"/>
</dbReference>
<dbReference type="PROSITE" id="PS00615">
    <property type="entry name" value="C_TYPE_LECTIN_1"/>
    <property type="match status" value="1"/>
</dbReference>
<dbReference type="Gene3D" id="2.60.270.20">
    <property type="entry name" value="Cytolysin/lectin"/>
    <property type="match status" value="1"/>
</dbReference>
<dbReference type="InterPro" id="IPR016186">
    <property type="entry name" value="C-type_lectin-like/link_sf"/>
</dbReference>
<dbReference type="GO" id="GO:0015267">
    <property type="term" value="F:channel activity"/>
    <property type="evidence" value="ECO:0007669"/>
    <property type="project" value="InterPro"/>
</dbReference>
<dbReference type="InterPro" id="IPR050677">
    <property type="entry name" value="Actinoporin_PFT"/>
</dbReference>
<gene>
    <name evidence="8" type="ORF">FSCOSCO3_A016943</name>
</gene>
<dbReference type="AlphaFoldDB" id="A0AAV1Q571"/>
<keyword evidence="5" id="KW-0472">Membrane</keyword>
<dbReference type="PANTHER" id="PTHR40388:SF2">
    <property type="entry name" value="ACTINOPORIN-LIKE PROTEIN"/>
    <property type="match status" value="1"/>
</dbReference>